<feature type="domain" description="AB hydrolase-1" evidence="2">
    <location>
        <begin position="27"/>
        <end position="255"/>
    </location>
</feature>
<dbReference type="PRINTS" id="PR00111">
    <property type="entry name" value="ABHYDROLASE"/>
</dbReference>
<proteinExistence type="predicted"/>
<accession>A0ABP8KIS5</accession>
<evidence type="ECO:0000259" key="2">
    <source>
        <dbReference type="Pfam" id="PF00561"/>
    </source>
</evidence>
<sequence>MEHTTVRTVRADDGTRIAYRDEGAGEPVLLIPGLGYASWSWSPQLDRLGTGARVLAMDNRGTGESDAPPGPYTIGQMAEDALAVIRATGAPAHVVGSSMGGYIALTLALRHPGVVKSLTLIATTDGGPGCTPVPDSTLRVWTTSTALSPAEYARETMPVSFAPGWTVEHADEFEKLLEMRLRYPTSHRAWSAQFGACAEFLEGGAPDGDVDVPVLIVHGTADRVVPFDNVAHLARRLPGASQLVLPGAGHLCWLEEAGRVNHAIEAHMAAAG</sequence>
<dbReference type="PRINTS" id="PR00412">
    <property type="entry name" value="EPOXHYDRLASE"/>
</dbReference>
<dbReference type="InterPro" id="IPR000073">
    <property type="entry name" value="AB_hydrolase_1"/>
</dbReference>
<keyword evidence="4" id="KW-1185">Reference proteome</keyword>
<dbReference type="EMBL" id="BAABFR010000191">
    <property type="protein sequence ID" value="GAA4407746.1"/>
    <property type="molecule type" value="Genomic_DNA"/>
</dbReference>
<evidence type="ECO:0000256" key="1">
    <source>
        <dbReference type="ARBA" id="ARBA00022559"/>
    </source>
</evidence>
<protein>
    <submittedName>
        <fullName evidence="3">Alpha/beta fold hydrolase</fullName>
    </submittedName>
</protein>
<reference evidence="4" key="1">
    <citation type="journal article" date="2019" name="Int. J. Syst. Evol. Microbiol.">
        <title>The Global Catalogue of Microorganisms (GCM) 10K type strain sequencing project: providing services to taxonomists for standard genome sequencing and annotation.</title>
        <authorList>
            <consortium name="The Broad Institute Genomics Platform"/>
            <consortium name="The Broad Institute Genome Sequencing Center for Infectious Disease"/>
            <person name="Wu L."/>
            <person name="Ma J."/>
        </authorList>
    </citation>
    <scope>NUCLEOTIDE SEQUENCE [LARGE SCALE GENOMIC DNA]</scope>
    <source>
        <strain evidence="4">JCM 17688</strain>
    </source>
</reference>
<evidence type="ECO:0000313" key="3">
    <source>
        <dbReference type="EMBL" id="GAA4407746.1"/>
    </source>
</evidence>
<dbReference type="SUPFAM" id="SSF53474">
    <property type="entry name" value="alpha/beta-Hydrolases"/>
    <property type="match status" value="1"/>
</dbReference>
<name>A0ABP8KIS5_9ACTN</name>
<keyword evidence="1" id="KW-0575">Peroxidase</keyword>
<dbReference type="Gene3D" id="3.40.50.1820">
    <property type="entry name" value="alpha/beta hydrolase"/>
    <property type="match status" value="1"/>
</dbReference>
<dbReference type="RefSeq" id="WP_345001845.1">
    <property type="nucleotide sequence ID" value="NZ_BAABFR010000191.1"/>
</dbReference>
<dbReference type="Proteomes" id="UP001500635">
    <property type="component" value="Unassembled WGS sequence"/>
</dbReference>
<dbReference type="PANTHER" id="PTHR43433:SF5">
    <property type="entry name" value="AB HYDROLASE-1 DOMAIN-CONTAINING PROTEIN"/>
    <property type="match status" value="1"/>
</dbReference>
<gene>
    <name evidence="3" type="ORF">GCM10023147_51780</name>
</gene>
<keyword evidence="3" id="KW-0378">Hydrolase</keyword>
<dbReference type="InterPro" id="IPR000639">
    <property type="entry name" value="Epox_hydrolase-like"/>
</dbReference>
<dbReference type="GO" id="GO:0016787">
    <property type="term" value="F:hydrolase activity"/>
    <property type="evidence" value="ECO:0007669"/>
    <property type="project" value="UniProtKB-KW"/>
</dbReference>
<dbReference type="InterPro" id="IPR029058">
    <property type="entry name" value="AB_hydrolase_fold"/>
</dbReference>
<dbReference type="PANTHER" id="PTHR43433">
    <property type="entry name" value="HYDROLASE, ALPHA/BETA FOLD FAMILY PROTEIN"/>
    <property type="match status" value="1"/>
</dbReference>
<evidence type="ECO:0000313" key="4">
    <source>
        <dbReference type="Proteomes" id="UP001500635"/>
    </source>
</evidence>
<keyword evidence="1" id="KW-0560">Oxidoreductase</keyword>
<organism evidence="3 4">
    <name type="scientific">Tsukamurella soli</name>
    <dbReference type="NCBI Taxonomy" id="644556"/>
    <lineage>
        <taxon>Bacteria</taxon>
        <taxon>Bacillati</taxon>
        <taxon>Actinomycetota</taxon>
        <taxon>Actinomycetes</taxon>
        <taxon>Mycobacteriales</taxon>
        <taxon>Tsukamurellaceae</taxon>
        <taxon>Tsukamurella</taxon>
    </lineage>
</organism>
<dbReference type="Pfam" id="PF00561">
    <property type="entry name" value="Abhydrolase_1"/>
    <property type="match status" value="1"/>
</dbReference>
<comment type="caution">
    <text evidence="3">The sequence shown here is derived from an EMBL/GenBank/DDBJ whole genome shotgun (WGS) entry which is preliminary data.</text>
</comment>
<dbReference type="InterPro" id="IPR050471">
    <property type="entry name" value="AB_hydrolase"/>
</dbReference>